<feature type="domain" description="Fibronectin type-III" evidence="3">
    <location>
        <begin position="19"/>
        <end position="121"/>
    </location>
</feature>
<evidence type="ECO:0000256" key="1">
    <source>
        <dbReference type="SAM" id="MobiDB-lite"/>
    </source>
</evidence>
<dbReference type="Pfam" id="PF01108">
    <property type="entry name" value="Tissue_fac"/>
    <property type="match status" value="1"/>
</dbReference>
<dbReference type="InterPro" id="IPR015373">
    <property type="entry name" value="Interferon/interleukin_rcp_dom"/>
</dbReference>
<feature type="domain" description="Interferon/interleukin receptor" evidence="4">
    <location>
        <begin position="135"/>
        <end position="231"/>
    </location>
</feature>
<feature type="compositionally biased region" description="Polar residues" evidence="1">
    <location>
        <begin position="383"/>
        <end position="398"/>
    </location>
</feature>
<organism evidence="5 6">
    <name type="scientific">Solea senegalensis</name>
    <name type="common">Senegalese sole</name>
    <dbReference type="NCBI Taxonomy" id="28829"/>
    <lineage>
        <taxon>Eukaryota</taxon>
        <taxon>Metazoa</taxon>
        <taxon>Chordata</taxon>
        <taxon>Craniata</taxon>
        <taxon>Vertebrata</taxon>
        <taxon>Euteleostomi</taxon>
        <taxon>Actinopterygii</taxon>
        <taxon>Neopterygii</taxon>
        <taxon>Teleostei</taxon>
        <taxon>Neoteleostei</taxon>
        <taxon>Acanthomorphata</taxon>
        <taxon>Carangaria</taxon>
        <taxon>Pleuronectiformes</taxon>
        <taxon>Pleuronectoidei</taxon>
        <taxon>Soleidae</taxon>
        <taxon>Solea</taxon>
    </lineage>
</organism>
<dbReference type="AlphaFoldDB" id="A0AAV6RE13"/>
<dbReference type="Pfam" id="PF09294">
    <property type="entry name" value="Interfer-bind"/>
    <property type="match status" value="1"/>
</dbReference>
<evidence type="ECO:0000313" key="5">
    <source>
        <dbReference type="EMBL" id="KAG7502187.1"/>
    </source>
</evidence>
<evidence type="ECO:0000313" key="6">
    <source>
        <dbReference type="Proteomes" id="UP000693946"/>
    </source>
</evidence>
<comment type="caution">
    <text evidence="5">The sequence shown here is derived from an EMBL/GenBank/DDBJ whole genome shotgun (WGS) entry which is preliminary data.</text>
</comment>
<evidence type="ECO:0000259" key="3">
    <source>
        <dbReference type="Pfam" id="PF01108"/>
    </source>
</evidence>
<keyword evidence="6" id="KW-1185">Reference proteome</keyword>
<dbReference type="GO" id="GO:0005886">
    <property type="term" value="C:plasma membrane"/>
    <property type="evidence" value="ECO:0007669"/>
    <property type="project" value="TreeGrafter"/>
</dbReference>
<dbReference type="EMBL" id="JAGKHQ010000012">
    <property type="protein sequence ID" value="KAG7502187.1"/>
    <property type="molecule type" value="Genomic_DNA"/>
</dbReference>
<keyword evidence="5" id="KW-0675">Receptor</keyword>
<dbReference type="CDD" id="cd00063">
    <property type="entry name" value="FN3"/>
    <property type="match status" value="1"/>
</dbReference>
<sequence>MNWLCVIGASDALAVMTALIWMLTWLPQVLTAMSELPHPVNLTLTSSHFTHVLKWQPGPGTPSGVYFNVTINTEKGTSWTPVAGCERVQYPLVCNLTNAFHDPSEVYFVRVVARKEAQTSKPVTHPAFKPITDAQLDMPLLSVTSCGSDLCVDLHPPMEQLREVYGTLHYTLKIQRSGADGATFFKDIQSLRRQVLQELTPGRQYCVSVRISLNLESKEFNYSQPVCAATPGNHSADQWLSAVFCVFLTFIGIIVVLLLIICFIILRRRPLPLVLSSILHSEETLVVLPWSVSLLSLLSVKPTLPSAGEKRSNHCPDESDTESETDDSDGARDYKLQAGTNLVSSSSSSSSLSAPFPSEPDPQLKISSNQSSDFSPQSEETHSSGGVKQTMNKHTHNDSVTTALIVSDKQEMEVDSHDVNLLTLTFAIHEEEEAEPPLHLTDIECHSAEEEFTLTPNQPSQTLDSKEVAVESISLSDDEEEEESGYMGRPCTYVLKNVL</sequence>
<dbReference type="GO" id="GO:0004896">
    <property type="term" value="F:cytokine receptor activity"/>
    <property type="evidence" value="ECO:0007669"/>
    <property type="project" value="TreeGrafter"/>
</dbReference>
<name>A0AAV6RE13_SOLSE</name>
<dbReference type="PANTHER" id="PTHR20859">
    <property type="entry name" value="INTERFERON/INTERLEUKIN RECEPTOR"/>
    <property type="match status" value="1"/>
</dbReference>
<accession>A0AAV6RE13</accession>
<feature type="compositionally biased region" description="Acidic residues" evidence="1">
    <location>
        <begin position="318"/>
        <end position="328"/>
    </location>
</feature>
<reference evidence="5 6" key="1">
    <citation type="journal article" date="2021" name="Sci. Rep.">
        <title>Chromosome anchoring in Senegalese sole (Solea senegalensis) reveals sex-associated markers and genome rearrangements in flatfish.</title>
        <authorList>
            <person name="Guerrero-Cozar I."/>
            <person name="Gomez-Garrido J."/>
            <person name="Berbel C."/>
            <person name="Martinez-Blanch J.F."/>
            <person name="Alioto T."/>
            <person name="Claros M.G."/>
            <person name="Gagnaire P.A."/>
            <person name="Manchado M."/>
        </authorList>
    </citation>
    <scope>NUCLEOTIDE SEQUENCE [LARGE SCALE GENOMIC DNA]</scope>
    <source>
        <strain evidence="5">Sse05_10M</strain>
    </source>
</reference>
<feature type="transmembrane region" description="Helical" evidence="2">
    <location>
        <begin position="6"/>
        <end position="26"/>
    </location>
</feature>
<dbReference type="InterPro" id="IPR003961">
    <property type="entry name" value="FN3_dom"/>
</dbReference>
<dbReference type="InterPro" id="IPR050650">
    <property type="entry name" value="Type-II_Cytokine-TF_Rcpt"/>
</dbReference>
<evidence type="ECO:0000256" key="2">
    <source>
        <dbReference type="SAM" id="Phobius"/>
    </source>
</evidence>
<protein>
    <submittedName>
        <fullName evidence="5">Interferon alpha/beta receptor 2-like</fullName>
    </submittedName>
</protein>
<dbReference type="PANTHER" id="PTHR20859:SF93">
    <property type="entry name" value="CYTOKINE RECEPTOR FAMILY MEMBER B12-RELATED"/>
    <property type="match status" value="1"/>
</dbReference>
<feature type="region of interest" description="Disordered" evidence="1">
    <location>
        <begin position="305"/>
        <end position="398"/>
    </location>
</feature>
<feature type="compositionally biased region" description="Low complexity" evidence="1">
    <location>
        <begin position="344"/>
        <end position="353"/>
    </location>
</feature>
<keyword evidence="2" id="KW-0812">Transmembrane</keyword>
<feature type="transmembrane region" description="Helical" evidence="2">
    <location>
        <begin position="239"/>
        <end position="266"/>
    </location>
</feature>
<keyword evidence="2" id="KW-0472">Membrane</keyword>
<proteinExistence type="predicted"/>
<evidence type="ECO:0000259" key="4">
    <source>
        <dbReference type="Pfam" id="PF09294"/>
    </source>
</evidence>
<gene>
    <name evidence="5" type="ORF">JOB18_015389</name>
</gene>
<feature type="compositionally biased region" description="Low complexity" evidence="1">
    <location>
        <begin position="367"/>
        <end position="378"/>
    </location>
</feature>
<dbReference type="Proteomes" id="UP000693946">
    <property type="component" value="Linkage Group LG2"/>
</dbReference>
<feature type="compositionally biased region" description="Basic and acidic residues" evidence="1">
    <location>
        <begin position="308"/>
        <end position="317"/>
    </location>
</feature>
<keyword evidence="2" id="KW-1133">Transmembrane helix</keyword>